<dbReference type="GO" id="GO:0002181">
    <property type="term" value="P:cytoplasmic translation"/>
    <property type="evidence" value="ECO:0007669"/>
    <property type="project" value="TreeGrafter"/>
</dbReference>
<dbReference type="AlphaFoldDB" id="A0A103Y6E6"/>
<accession>A0A103Y6E6</accession>
<dbReference type="PANTHER" id="PTHR12681:SF0">
    <property type="entry name" value="ZINC FINGER CCCH DOMAIN-CONTAINING PROTEIN 15"/>
    <property type="match status" value="1"/>
</dbReference>
<keyword evidence="1" id="KW-1133">Transmembrane helix</keyword>
<evidence type="ECO:0000313" key="2">
    <source>
        <dbReference type="EMBL" id="KVI03374.1"/>
    </source>
</evidence>
<protein>
    <submittedName>
        <fullName evidence="2">Uncharacterized protein</fullName>
    </submittedName>
</protein>
<proteinExistence type="predicted"/>
<comment type="caution">
    <text evidence="2">The sequence shown here is derived from an EMBL/GenBank/DDBJ whole genome shotgun (WGS) entry which is preliminary data.</text>
</comment>
<organism evidence="2 3">
    <name type="scientific">Cynara cardunculus var. scolymus</name>
    <name type="common">Globe artichoke</name>
    <name type="synonym">Cynara scolymus</name>
    <dbReference type="NCBI Taxonomy" id="59895"/>
    <lineage>
        <taxon>Eukaryota</taxon>
        <taxon>Viridiplantae</taxon>
        <taxon>Streptophyta</taxon>
        <taxon>Embryophyta</taxon>
        <taxon>Tracheophyta</taxon>
        <taxon>Spermatophyta</taxon>
        <taxon>Magnoliopsida</taxon>
        <taxon>eudicotyledons</taxon>
        <taxon>Gunneridae</taxon>
        <taxon>Pentapetalae</taxon>
        <taxon>asterids</taxon>
        <taxon>campanulids</taxon>
        <taxon>Asterales</taxon>
        <taxon>Asteraceae</taxon>
        <taxon>Carduoideae</taxon>
        <taxon>Cardueae</taxon>
        <taxon>Carduinae</taxon>
        <taxon>Cynara</taxon>
    </lineage>
</organism>
<keyword evidence="1" id="KW-0472">Membrane</keyword>
<evidence type="ECO:0000256" key="1">
    <source>
        <dbReference type="SAM" id="Phobius"/>
    </source>
</evidence>
<dbReference type="GO" id="GO:0005829">
    <property type="term" value="C:cytosol"/>
    <property type="evidence" value="ECO:0007669"/>
    <property type="project" value="TreeGrafter"/>
</dbReference>
<reference evidence="2 3" key="1">
    <citation type="journal article" date="2016" name="Sci. Rep.">
        <title>The genome sequence of the outbreeding globe artichoke constructed de novo incorporating a phase-aware low-pass sequencing strategy of F1 progeny.</title>
        <authorList>
            <person name="Scaglione D."/>
            <person name="Reyes-Chin-Wo S."/>
            <person name="Acquadro A."/>
            <person name="Froenicke L."/>
            <person name="Portis E."/>
            <person name="Beitel C."/>
            <person name="Tirone M."/>
            <person name="Mauro R."/>
            <person name="Lo Monaco A."/>
            <person name="Mauromicale G."/>
            <person name="Faccioli P."/>
            <person name="Cattivelli L."/>
            <person name="Rieseberg L."/>
            <person name="Michelmore R."/>
            <person name="Lanteri S."/>
        </authorList>
    </citation>
    <scope>NUCLEOTIDE SEQUENCE [LARGE SCALE GENOMIC DNA]</scope>
    <source>
        <strain evidence="2">2C</strain>
    </source>
</reference>
<name>A0A103Y6E6_CYNCS</name>
<dbReference type="EMBL" id="LEKV01002356">
    <property type="protein sequence ID" value="KVI03374.1"/>
    <property type="molecule type" value="Genomic_DNA"/>
</dbReference>
<sequence>MPLKHQSKADLAKKQKIIEDKTFSLKNKNKSKNVWKYVESLHQFVQSKPDPKSMPRLKKEDEEKAKEELNDLLKIAASQPKVLVVLKELFASLGFHFDVFLFVPVLIPNIYYVSFIKPGSVQRALSASSHDLNIQRKREKIEL</sequence>
<dbReference type="Gramene" id="KVI03374">
    <property type="protein sequence ID" value="KVI03374"/>
    <property type="gene ID" value="Ccrd_018326"/>
</dbReference>
<dbReference type="Proteomes" id="UP000243975">
    <property type="component" value="Unassembled WGS sequence"/>
</dbReference>
<dbReference type="PANTHER" id="PTHR12681">
    <property type="entry name" value="ZINC FINGER-CONTAINING PROTEIN P48ZNF"/>
    <property type="match status" value="1"/>
</dbReference>
<evidence type="ECO:0000313" key="3">
    <source>
        <dbReference type="Proteomes" id="UP000243975"/>
    </source>
</evidence>
<keyword evidence="3" id="KW-1185">Reference proteome</keyword>
<dbReference type="GO" id="GO:0003729">
    <property type="term" value="F:mRNA binding"/>
    <property type="evidence" value="ECO:0007669"/>
    <property type="project" value="TreeGrafter"/>
</dbReference>
<feature type="transmembrane region" description="Helical" evidence="1">
    <location>
        <begin position="89"/>
        <end position="113"/>
    </location>
</feature>
<gene>
    <name evidence="2" type="ORF">Ccrd_018326</name>
</gene>
<keyword evidence="1" id="KW-0812">Transmembrane</keyword>
<dbReference type="STRING" id="59895.A0A103Y6E6"/>